<keyword evidence="2" id="KW-1185">Reference proteome</keyword>
<proteinExistence type="predicted"/>
<protein>
    <submittedName>
        <fullName evidence="1">Uncharacterized protein</fullName>
    </submittedName>
</protein>
<comment type="caution">
    <text evidence="1">The sequence shown here is derived from an EMBL/GenBank/DDBJ whole genome shotgun (WGS) entry which is preliminary data.</text>
</comment>
<dbReference type="Proteomes" id="UP001055811">
    <property type="component" value="Linkage Group LG03"/>
</dbReference>
<evidence type="ECO:0000313" key="2">
    <source>
        <dbReference type="Proteomes" id="UP001055811"/>
    </source>
</evidence>
<evidence type="ECO:0000313" key="1">
    <source>
        <dbReference type="EMBL" id="KAI3765672.1"/>
    </source>
</evidence>
<name>A0ACB9F4U4_CICIN</name>
<accession>A0ACB9F4U4</accession>
<reference evidence="1 2" key="2">
    <citation type="journal article" date="2022" name="Mol. Ecol. Resour.">
        <title>The genomes of chicory, endive, great burdock and yacon provide insights into Asteraceae paleo-polyploidization history and plant inulin production.</title>
        <authorList>
            <person name="Fan W."/>
            <person name="Wang S."/>
            <person name="Wang H."/>
            <person name="Wang A."/>
            <person name="Jiang F."/>
            <person name="Liu H."/>
            <person name="Zhao H."/>
            <person name="Xu D."/>
            <person name="Zhang Y."/>
        </authorList>
    </citation>
    <scope>NUCLEOTIDE SEQUENCE [LARGE SCALE GENOMIC DNA]</scope>
    <source>
        <strain evidence="2">cv. Punajuju</strain>
        <tissue evidence="1">Leaves</tissue>
    </source>
</reference>
<dbReference type="EMBL" id="CM042011">
    <property type="protein sequence ID" value="KAI3765672.1"/>
    <property type="molecule type" value="Genomic_DNA"/>
</dbReference>
<organism evidence="1 2">
    <name type="scientific">Cichorium intybus</name>
    <name type="common">Chicory</name>
    <dbReference type="NCBI Taxonomy" id="13427"/>
    <lineage>
        <taxon>Eukaryota</taxon>
        <taxon>Viridiplantae</taxon>
        <taxon>Streptophyta</taxon>
        <taxon>Embryophyta</taxon>
        <taxon>Tracheophyta</taxon>
        <taxon>Spermatophyta</taxon>
        <taxon>Magnoliopsida</taxon>
        <taxon>eudicotyledons</taxon>
        <taxon>Gunneridae</taxon>
        <taxon>Pentapetalae</taxon>
        <taxon>asterids</taxon>
        <taxon>campanulids</taxon>
        <taxon>Asterales</taxon>
        <taxon>Asteraceae</taxon>
        <taxon>Cichorioideae</taxon>
        <taxon>Cichorieae</taxon>
        <taxon>Cichoriinae</taxon>
        <taxon>Cichorium</taxon>
    </lineage>
</organism>
<reference evidence="2" key="1">
    <citation type="journal article" date="2022" name="Mol. Ecol. Resour.">
        <title>The genomes of chicory, endive, great burdock and yacon provide insights into Asteraceae palaeo-polyploidization history and plant inulin production.</title>
        <authorList>
            <person name="Fan W."/>
            <person name="Wang S."/>
            <person name="Wang H."/>
            <person name="Wang A."/>
            <person name="Jiang F."/>
            <person name="Liu H."/>
            <person name="Zhao H."/>
            <person name="Xu D."/>
            <person name="Zhang Y."/>
        </authorList>
    </citation>
    <scope>NUCLEOTIDE SEQUENCE [LARGE SCALE GENOMIC DNA]</scope>
    <source>
        <strain evidence="2">cv. Punajuju</strain>
    </source>
</reference>
<sequence length="85" mass="9403">MTISANFNESALVGTLTLILISLAIPTIFLGKSICVLFALYSFTLLPQLYHLLPPFTFLSLSATTTPEASHHRHHNNNHNLQQSV</sequence>
<gene>
    <name evidence="1" type="ORF">L2E82_15714</name>
</gene>